<feature type="modified residue" description="N6-(pyridoxal phosphate)lysine" evidence="4">
    <location>
        <position position="155"/>
    </location>
</feature>
<dbReference type="STRING" id="512564.MCRO_0377"/>
<gene>
    <name evidence="6" type="ordered locus">MCRO_0377</name>
</gene>
<proteinExistence type="inferred from homology"/>
<name>D5E5G9_MYCCM</name>
<evidence type="ECO:0000256" key="1">
    <source>
        <dbReference type="ARBA" id="ARBA00001933"/>
    </source>
</evidence>
<reference evidence="7" key="1">
    <citation type="submission" date="2010-03" db="EMBL/GenBank/DDBJ databases">
        <title>The complete genome of Mycoplasma crocodyli MP145.</title>
        <authorList>
            <person name="Glass J.I."/>
            <person name="Durkin A.S."/>
            <person name="Hostetler J."/>
            <person name="Jackson J."/>
            <person name="Johnson J."/>
            <person name="May M.A."/>
            <person name="Paralanov V."/>
            <person name="Radune D."/>
            <person name="Szczypinski B."/>
            <person name="Brown D.R."/>
        </authorList>
    </citation>
    <scope>NUCLEOTIDE SEQUENCE [LARGE SCALE GENOMIC DNA]</scope>
    <source>
        <strain evidence="7">ATCC 51981 / MP145</strain>
    </source>
</reference>
<evidence type="ECO:0000256" key="2">
    <source>
        <dbReference type="ARBA" id="ARBA00009236"/>
    </source>
</evidence>
<dbReference type="AlphaFoldDB" id="D5E5G9"/>
<dbReference type="PANTHER" id="PTHR21152:SF40">
    <property type="entry name" value="ALANINE--GLYOXYLATE AMINOTRANSFERASE"/>
    <property type="match status" value="1"/>
</dbReference>
<dbReference type="KEGG" id="mcd:MCRO_0377"/>
<keyword evidence="3 4" id="KW-0663">Pyridoxal phosphate</keyword>
<organism evidence="6 7">
    <name type="scientific">Mycoplasma crocodyli (strain ATCC 51981 / MP145)</name>
    <dbReference type="NCBI Taxonomy" id="512564"/>
    <lineage>
        <taxon>Bacteria</taxon>
        <taxon>Bacillati</taxon>
        <taxon>Mycoplasmatota</taxon>
        <taxon>Mollicutes</taxon>
        <taxon>Mycoplasmataceae</taxon>
        <taxon>Mycoplasma</taxon>
    </lineage>
</organism>
<dbReference type="HOGENOM" id="CLU_027686_1_1_14"/>
<evidence type="ECO:0000259" key="5">
    <source>
        <dbReference type="Pfam" id="PF00266"/>
    </source>
</evidence>
<dbReference type="Pfam" id="PF00266">
    <property type="entry name" value="Aminotran_5"/>
    <property type="match status" value="1"/>
</dbReference>
<feature type="domain" description="Aminotransferase class V" evidence="5">
    <location>
        <begin position="3"/>
        <end position="307"/>
    </location>
</feature>
<dbReference type="SUPFAM" id="SSF53383">
    <property type="entry name" value="PLP-dependent transferases"/>
    <property type="match status" value="1"/>
</dbReference>
<protein>
    <submittedName>
        <fullName evidence="6">Putative aminotransferase</fullName>
    </submittedName>
</protein>
<dbReference type="Gene3D" id="3.40.640.10">
    <property type="entry name" value="Type I PLP-dependent aspartate aminotransferase-like (Major domain)"/>
    <property type="match status" value="1"/>
</dbReference>
<dbReference type="EMBL" id="CP001991">
    <property type="protein sequence ID" value="ADE19528.1"/>
    <property type="molecule type" value="Genomic_DNA"/>
</dbReference>
<dbReference type="Proteomes" id="UP000001845">
    <property type="component" value="Chromosome"/>
</dbReference>
<dbReference type="InterPro" id="IPR015421">
    <property type="entry name" value="PyrdxlP-dep_Trfase_major"/>
</dbReference>
<comment type="cofactor">
    <cofactor evidence="1 4">
        <name>pyridoxal 5'-phosphate</name>
        <dbReference type="ChEBI" id="CHEBI:597326"/>
    </cofactor>
</comment>
<dbReference type="RefSeq" id="WP_013054305.1">
    <property type="nucleotide sequence ID" value="NC_014014.1"/>
</dbReference>
<dbReference type="GO" id="GO:0004760">
    <property type="term" value="F:L-serine-pyruvate transaminase activity"/>
    <property type="evidence" value="ECO:0007669"/>
    <property type="project" value="TreeGrafter"/>
</dbReference>
<keyword evidence="6" id="KW-0032">Aminotransferase</keyword>
<keyword evidence="6" id="KW-0808">Transferase</keyword>
<dbReference type="Gene3D" id="3.90.1150.10">
    <property type="entry name" value="Aspartate Aminotransferase, domain 1"/>
    <property type="match status" value="1"/>
</dbReference>
<sequence length="334" mass="38224">MSETVEMLKDLFQTKTALPMIMTCSATGLLEATIVNLLEKNDKVLSIVNGDFSNRFKIMAQQMGCNVDTLEYQDGTTFNIRDVNKALKNNEYKALIVTWHETSTGVLNDIHALSKSLKKFAPNTLFIVDSVSAIINHDLNFDKNNIDIAFATSGKGFSVMPGLSVLCASHRAIEESKRNKNYKFYFDFSKYESYYNDFKSTPFTPASSILMAMHASLVIMKNETIEEIRRKKEVIYNYLDKEFSKMGFENKIEYQNRTLGLLVVDAPEGIETIKLRNTLDYKHNIYMELGRLSKRNSQLRIGISNTITLDDAKNLVMETKNYLNELKKNKKKEE</sequence>
<reference key="2">
    <citation type="submission" date="2010-03" db="EMBL/GenBank/DDBJ databases">
        <authorList>
            <person name="Ma Z."/>
            <person name="Wang X."/>
            <person name="Liu H."/>
        </authorList>
    </citation>
    <scope>NUCLEOTIDE SEQUENCE</scope>
    <source>
        <strain>MP145</strain>
    </source>
</reference>
<dbReference type="InterPro" id="IPR015424">
    <property type="entry name" value="PyrdxlP-dep_Trfase"/>
</dbReference>
<dbReference type="GO" id="GO:0008453">
    <property type="term" value="F:alanine-glyoxylate transaminase activity"/>
    <property type="evidence" value="ECO:0007669"/>
    <property type="project" value="TreeGrafter"/>
</dbReference>
<keyword evidence="7" id="KW-1185">Reference proteome</keyword>
<evidence type="ECO:0000256" key="4">
    <source>
        <dbReference type="PIRSR" id="PIRSR000524-50"/>
    </source>
</evidence>
<dbReference type="InterPro" id="IPR024169">
    <property type="entry name" value="SP_NH2Trfase/AEP_transaminase"/>
</dbReference>
<accession>D5E5G9</accession>
<comment type="similarity">
    <text evidence="2">Belongs to the class-V pyridoxal-phosphate-dependent aminotransferase family.</text>
</comment>
<dbReference type="GO" id="GO:0019265">
    <property type="term" value="P:glycine biosynthetic process, by transamination of glyoxylate"/>
    <property type="evidence" value="ECO:0007669"/>
    <property type="project" value="TreeGrafter"/>
</dbReference>
<dbReference type="InterPro" id="IPR000192">
    <property type="entry name" value="Aminotrans_V_dom"/>
</dbReference>
<evidence type="ECO:0000313" key="6">
    <source>
        <dbReference type="EMBL" id="ADE19528.1"/>
    </source>
</evidence>
<evidence type="ECO:0000313" key="7">
    <source>
        <dbReference type="Proteomes" id="UP000001845"/>
    </source>
</evidence>
<reference evidence="6 7" key="3">
    <citation type="journal article" date="2011" name="J. Bacteriol.">
        <title>Genome sequences of Mycoplasma alligatoris A21JP2T and Mycoplasma crocodyli MP145T.</title>
        <authorList>
            <person name="Brown D.R."/>
            <person name="Farmerie W.G."/>
            <person name="May M."/>
            <person name="Benders G.A."/>
            <person name="Durkin A.S."/>
            <person name="Hlavinka K."/>
            <person name="Hostetler J."/>
            <person name="Jackson J."/>
            <person name="Johnson J."/>
            <person name="Miller R.H."/>
            <person name="Paralanov V."/>
            <person name="Radune D."/>
            <person name="Szczypinski B."/>
            <person name="Glass J.I."/>
        </authorList>
    </citation>
    <scope>NUCLEOTIDE SEQUENCE [LARGE SCALE GENOMIC DNA]</scope>
    <source>
        <strain evidence="7">ATCC 51981 / MP145</strain>
    </source>
</reference>
<dbReference type="PIRSF" id="PIRSF000524">
    <property type="entry name" value="SPT"/>
    <property type="match status" value="1"/>
</dbReference>
<dbReference type="InterPro" id="IPR015422">
    <property type="entry name" value="PyrdxlP-dep_Trfase_small"/>
</dbReference>
<evidence type="ECO:0000256" key="3">
    <source>
        <dbReference type="ARBA" id="ARBA00022898"/>
    </source>
</evidence>
<dbReference type="PANTHER" id="PTHR21152">
    <property type="entry name" value="AMINOTRANSFERASE CLASS V"/>
    <property type="match status" value="1"/>
</dbReference>
<dbReference type="eggNOG" id="COG0075">
    <property type="taxonomic scope" value="Bacteria"/>
</dbReference>